<evidence type="ECO:0000313" key="3">
    <source>
        <dbReference type="EMBL" id="KAD2804574.1"/>
    </source>
</evidence>
<evidence type="ECO:0000313" key="4">
    <source>
        <dbReference type="Proteomes" id="UP000326396"/>
    </source>
</evidence>
<dbReference type="GO" id="GO:0045944">
    <property type="term" value="P:positive regulation of transcription by RNA polymerase II"/>
    <property type="evidence" value="ECO:0007669"/>
    <property type="project" value="InterPro"/>
</dbReference>
<keyword evidence="2" id="KW-0472">Membrane</keyword>
<dbReference type="Pfam" id="PF08731">
    <property type="entry name" value="AFT"/>
    <property type="match status" value="1"/>
</dbReference>
<evidence type="ECO:0008006" key="5">
    <source>
        <dbReference type="Google" id="ProtNLM"/>
    </source>
</evidence>
<dbReference type="OrthoDB" id="1723061at2759"/>
<gene>
    <name evidence="3" type="ORF">E3N88_37951</name>
</gene>
<dbReference type="GO" id="GO:0010106">
    <property type="term" value="P:cellular response to iron ion starvation"/>
    <property type="evidence" value="ECO:0007669"/>
    <property type="project" value="InterPro"/>
</dbReference>
<evidence type="ECO:0000256" key="2">
    <source>
        <dbReference type="SAM" id="Phobius"/>
    </source>
</evidence>
<name>A0A5N6LSK3_9ASTR</name>
<sequence length="296" mass="33364">MSFWDGRFFNYSVPDLNEESPVEYSYGTINLNAEPNADVDFDSQASYGFVYDDSKQSNPEEGYEEKPAASNVNWETKERRTKKSKTTGSVIKVWLMCDRGGEHNSIAILRRSGSKKIGCPFQLIGLYNEVRESWKLHVINDNHNHEPAQNLEGHPYVRRFTQEEEDLIRVRVFNFTSRIRISSIAMAVSDVVVRNLMMLYLAVIAAIKVYGQLSGRIYGGVAVVILSTAAIGVLLVGALTWDVSRKAATYAVVTRVGDKMEHEMCRGGICWHGVAVKSPASRVRFRLPQRQHINGQ</sequence>
<protein>
    <recommendedName>
        <fullName evidence="5">FAR1 domain-containing protein</fullName>
    </recommendedName>
</protein>
<dbReference type="EMBL" id="SZYD01000018">
    <property type="protein sequence ID" value="KAD2804574.1"/>
    <property type="molecule type" value="Genomic_DNA"/>
</dbReference>
<dbReference type="GO" id="GO:0000981">
    <property type="term" value="F:DNA-binding transcription factor activity, RNA polymerase II-specific"/>
    <property type="evidence" value="ECO:0007669"/>
    <property type="project" value="InterPro"/>
</dbReference>
<keyword evidence="2" id="KW-1133">Transmembrane helix</keyword>
<keyword evidence="4" id="KW-1185">Reference proteome</keyword>
<dbReference type="PANTHER" id="PTHR37714">
    <property type="entry name" value="PROTEIN, PUTATIVE-RELATED"/>
    <property type="match status" value="1"/>
</dbReference>
<feature type="region of interest" description="Disordered" evidence="1">
    <location>
        <begin position="54"/>
        <end position="81"/>
    </location>
</feature>
<dbReference type="AlphaFoldDB" id="A0A5N6LSK3"/>
<organism evidence="3 4">
    <name type="scientific">Mikania micrantha</name>
    <name type="common">bitter vine</name>
    <dbReference type="NCBI Taxonomy" id="192012"/>
    <lineage>
        <taxon>Eukaryota</taxon>
        <taxon>Viridiplantae</taxon>
        <taxon>Streptophyta</taxon>
        <taxon>Embryophyta</taxon>
        <taxon>Tracheophyta</taxon>
        <taxon>Spermatophyta</taxon>
        <taxon>Magnoliopsida</taxon>
        <taxon>eudicotyledons</taxon>
        <taxon>Gunneridae</taxon>
        <taxon>Pentapetalae</taxon>
        <taxon>asterids</taxon>
        <taxon>campanulids</taxon>
        <taxon>Asterales</taxon>
        <taxon>Asteraceae</taxon>
        <taxon>Asteroideae</taxon>
        <taxon>Heliantheae alliance</taxon>
        <taxon>Eupatorieae</taxon>
        <taxon>Mikania</taxon>
    </lineage>
</organism>
<dbReference type="Proteomes" id="UP000326396">
    <property type="component" value="Linkage Group LG8"/>
</dbReference>
<evidence type="ECO:0000256" key="1">
    <source>
        <dbReference type="SAM" id="MobiDB-lite"/>
    </source>
</evidence>
<accession>A0A5N6LSK3</accession>
<feature type="transmembrane region" description="Helical" evidence="2">
    <location>
        <begin position="191"/>
        <end position="211"/>
    </location>
</feature>
<dbReference type="PANTHER" id="PTHR37714:SF1">
    <property type="entry name" value="PROTEIN, PUTATIVE-RELATED"/>
    <property type="match status" value="1"/>
</dbReference>
<dbReference type="InterPro" id="IPR014842">
    <property type="entry name" value="AFT"/>
</dbReference>
<reference evidence="3 4" key="1">
    <citation type="submission" date="2019-05" db="EMBL/GenBank/DDBJ databases">
        <title>Mikania micrantha, genome provides insights into the molecular mechanism of rapid growth.</title>
        <authorList>
            <person name="Liu B."/>
        </authorList>
    </citation>
    <scope>NUCLEOTIDE SEQUENCE [LARGE SCALE GENOMIC DNA]</scope>
    <source>
        <strain evidence="3">NLD-2019</strain>
        <tissue evidence="3">Leaf</tissue>
    </source>
</reference>
<feature type="transmembrane region" description="Helical" evidence="2">
    <location>
        <begin position="217"/>
        <end position="241"/>
    </location>
</feature>
<keyword evidence="2" id="KW-0812">Transmembrane</keyword>
<proteinExistence type="predicted"/>
<comment type="caution">
    <text evidence="3">The sequence shown here is derived from an EMBL/GenBank/DDBJ whole genome shotgun (WGS) entry which is preliminary data.</text>
</comment>